<feature type="non-terminal residue" evidence="2">
    <location>
        <position position="110"/>
    </location>
</feature>
<accession>A0A1B6J946</accession>
<reference evidence="2" key="1">
    <citation type="submission" date="2015-11" db="EMBL/GenBank/DDBJ databases">
        <title>De novo transcriptome assembly of four potential Pierce s Disease insect vectors from Arizona vineyards.</title>
        <authorList>
            <person name="Tassone E.E."/>
        </authorList>
    </citation>
    <scope>NUCLEOTIDE SEQUENCE</scope>
</reference>
<protein>
    <submittedName>
        <fullName evidence="2">Uncharacterized protein</fullName>
    </submittedName>
</protein>
<evidence type="ECO:0000313" key="2">
    <source>
        <dbReference type="EMBL" id="JAS95731.1"/>
    </source>
</evidence>
<dbReference type="AlphaFoldDB" id="A0A1B6J946"/>
<sequence>VSQIMFREYSEVNNTCELTLSNSIEPAEVSNKRCVKPCKKELGSEQPSTQVQTADDPIPSQNQEISVDKIDTVPETIQHEDSEETNIIVQKQSEALKNHTTDVITLVQNV</sequence>
<gene>
    <name evidence="2" type="ORF">g.58906</name>
</gene>
<dbReference type="EMBL" id="GECU01011975">
    <property type="protein sequence ID" value="JAS95731.1"/>
    <property type="molecule type" value="Transcribed_RNA"/>
</dbReference>
<evidence type="ECO:0000256" key="1">
    <source>
        <dbReference type="SAM" id="MobiDB-lite"/>
    </source>
</evidence>
<feature type="non-terminal residue" evidence="2">
    <location>
        <position position="1"/>
    </location>
</feature>
<proteinExistence type="predicted"/>
<organism evidence="2">
    <name type="scientific">Homalodisca liturata</name>
    <dbReference type="NCBI Taxonomy" id="320908"/>
    <lineage>
        <taxon>Eukaryota</taxon>
        <taxon>Metazoa</taxon>
        <taxon>Ecdysozoa</taxon>
        <taxon>Arthropoda</taxon>
        <taxon>Hexapoda</taxon>
        <taxon>Insecta</taxon>
        <taxon>Pterygota</taxon>
        <taxon>Neoptera</taxon>
        <taxon>Paraneoptera</taxon>
        <taxon>Hemiptera</taxon>
        <taxon>Auchenorrhyncha</taxon>
        <taxon>Membracoidea</taxon>
        <taxon>Cicadellidae</taxon>
        <taxon>Cicadellinae</taxon>
        <taxon>Proconiini</taxon>
        <taxon>Homalodisca</taxon>
    </lineage>
</organism>
<feature type="region of interest" description="Disordered" evidence="1">
    <location>
        <begin position="41"/>
        <end position="64"/>
    </location>
</feature>
<feature type="compositionally biased region" description="Polar residues" evidence="1">
    <location>
        <begin position="45"/>
        <end position="64"/>
    </location>
</feature>
<name>A0A1B6J946_9HEMI</name>